<feature type="transmembrane region" description="Helical" evidence="1">
    <location>
        <begin position="57"/>
        <end position="77"/>
    </location>
</feature>
<dbReference type="RefSeq" id="WP_123857721.1">
    <property type="nucleotide sequence ID" value="NZ_CP033923.1"/>
</dbReference>
<evidence type="ECO:0000313" key="3">
    <source>
        <dbReference type="Proteomes" id="UP000278288"/>
    </source>
</evidence>
<dbReference type="KEGG" id="cnk:EG343_10420"/>
<sequence length="255" mass="29063">MTNITPEDKFKEILKPLKNGSSLLWIGIPLVLIAPFLFTRSFGILDFTETGTIGDTIGGITAPIIGLIGAILVFLALKAQIQANILVQKQIESQEQDKKIENESLQLNKLYENLKSSIDNFSYTTLDTWEFANLDNIKLIGSEAFYKLFQDFYCDSHLNEDDLKTNPKITEVISILQICDTLLDKILKSNVYDKETLYLLTMHQFIYRVFPRISSDYPNNIEIYYCESCKKNHGFPSKISSLFKSIIAKCDNKTC</sequence>
<proteinExistence type="predicted"/>
<dbReference type="Proteomes" id="UP000278288">
    <property type="component" value="Chromosome"/>
</dbReference>
<evidence type="ECO:0008006" key="4">
    <source>
        <dbReference type="Google" id="ProtNLM"/>
    </source>
</evidence>
<keyword evidence="1" id="KW-0812">Transmembrane</keyword>
<dbReference type="EMBL" id="CP033923">
    <property type="protein sequence ID" value="AZA91018.1"/>
    <property type="molecule type" value="Genomic_DNA"/>
</dbReference>
<evidence type="ECO:0000313" key="2">
    <source>
        <dbReference type="EMBL" id="AZA91018.1"/>
    </source>
</evidence>
<keyword evidence="3" id="KW-1185">Reference proteome</keyword>
<protein>
    <recommendedName>
        <fullName evidence="4">Phage abortive infection protein</fullName>
    </recommendedName>
</protein>
<organism evidence="2 3">
    <name type="scientific">Chryseobacterium nakagawai</name>
    <dbReference type="NCBI Taxonomy" id="1241982"/>
    <lineage>
        <taxon>Bacteria</taxon>
        <taxon>Pseudomonadati</taxon>
        <taxon>Bacteroidota</taxon>
        <taxon>Flavobacteriia</taxon>
        <taxon>Flavobacteriales</taxon>
        <taxon>Weeksellaceae</taxon>
        <taxon>Chryseobacterium group</taxon>
        <taxon>Chryseobacterium</taxon>
    </lineage>
</organism>
<reference evidence="2 3" key="1">
    <citation type="submission" date="2018-11" db="EMBL/GenBank/DDBJ databases">
        <title>Proposal to divide the Flavobacteriaceae and reorganize its genera based on Amino Acid Identity values calculated from whole genome sequences.</title>
        <authorList>
            <person name="Nicholson A.C."/>
            <person name="Gulvik C.A."/>
            <person name="Whitney A.M."/>
            <person name="Humrighouse B.W."/>
            <person name="Bell M."/>
            <person name="Holmes B."/>
            <person name="Steigerwalt A.G."/>
            <person name="Villarma A."/>
            <person name="Sheth M."/>
            <person name="Batra D."/>
            <person name="Pryor J."/>
            <person name="Bernardet J.-F."/>
            <person name="Hugo C."/>
            <person name="Kampfer P."/>
            <person name="Newman J."/>
            <person name="McQuiston J.R."/>
        </authorList>
    </citation>
    <scope>NUCLEOTIDE SEQUENCE [LARGE SCALE GENOMIC DNA]</scope>
    <source>
        <strain evidence="2 3">G0041</strain>
    </source>
</reference>
<evidence type="ECO:0000256" key="1">
    <source>
        <dbReference type="SAM" id="Phobius"/>
    </source>
</evidence>
<feature type="transmembrane region" description="Helical" evidence="1">
    <location>
        <begin position="23"/>
        <end position="45"/>
    </location>
</feature>
<dbReference type="AlphaFoldDB" id="A0AAD0YM86"/>
<gene>
    <name evidence="2" type="ORF">EG343_10420</name>
</gene>
<keyword evidence="1" id="KW-1133">Transmembrane helix</keyword>
<name>A0AAD0YM86_CHRNA</name>
<keyword evidence="1" id="KW-0472">Membrane</keyword>
<accession>A0AAD0YM86</accession>